<proteinExistence type="inferred from homology"/>
<dbReference type="InterPro" id="IPR003615">
    <property type="entry name" value="HNH_nuc"/>
</dbReference>
<dbReference type="RefSeq" id="WP_200239806.1">
    <property type="nucleotide sequence ID" value="NZ_JAXUFI010000013.1"/>
</dbReference>
<dbReference type="PANTHER" id="PTHR41286:SF1">
    <property type="entry name" value="HNH NUCLEASE YAJD-RELATED"/>
    <property type="match status" value="1"/>
</dbReference>
<dbReference type="Pfam" id="PF01844">
    <property type="entry name" value="HNH"/>
    <property type="match status" value="1"/>
</dbReference>
<sequence>MPKETPRHGRTGQTIDSSKLDRVVADARRAMDERAAGYREQALKLYPWVCGRCAREFDRSNLRELTVHHKDMDHDNNPPDGSNWELLCLYCHDNEHQKYEEHIAAVAAGRDTSATGGRSAAPSTHNPFENLRSLMKPKPDR</sequence>
<feature type="region of interest" description="Disordered" evidence="5">
    <location>
        <begin position="110"/>
        <end position="141"/>
    </location>
</feature>
<dbReference type="GO" id="GO:0003676">
    <property type="term" value="F:nucleic acid binding"/>
    <property type="evidence" value="ECO:0007669"/>
    <property type="project" value="InterPro"/>
</dbReference>
<name>A0A9X0W661_9GAMM</name>
<keyword evidence="2" id="KW-0378">Hydrolase</keyword>
<dbReference type="EMBL" id="NRRY01000004">
    <property type="protein sequence ID" value="MBK1617708.1"/>
    <property type="molecule type" value="Genomic_DNA"/>
</dbReference>
<evidence type="ECO:0000256" key="2">
    <source>
        <dbReference type="ARBA" id="ARBA00022801"/>
    </source>
</evidence>
<dbReference type="NCBIfam" id="NF008448">
    <property type="entry name" value="PRK11295.1"/>
    <property type="match status" value="1"/>
</dbReference>
<evidence type="ECO:0000256" key="3">
    <source>
        <dbReference type="ARBA" id="ARBA00038412"/>
    </source>
</evidence>
<evidence type="ECO:0000313" key="8">
    <source>
        <dbReference type="Proteomes" id="UP001138768"/>
    </source>
</evidence>
<evidence type="ECO:0000256" key="1">
    <source>
        <dbReference type="ARBA" id="ARBA00022722"/>
    </source>
</evidence>
<feature type="compositionally biased region" description="Polar residues" evidence="5">
    <location>
        <begin position="112"/>
        <end position="127"/>
    </location>
</feature>
<keyword evidence="1" id="KW-0540">Nuclease</keyword>
<protein>
    <recommendedName>
        <fullName evidence="4">Putative HNH nuclease YajD</fullName>
    </recommendedName>
</protein>
<dbReference type="InterPro" id="IPR002711">
    <property type="entry name" value="HNH"/>
</dbReference>
<dbReference type="GO" id="GO:0004519">
    <property type="term" value="F:endonuclease activity"/>
    <property type="evidence" value="ECO:0007669"/>
    <property type="project" value="UniProtKB-KW"/>
</dbReference>
<feature type="domain" description="HNH nuclease" evidence="6">
    <location>
        <begin position="38"/>
        <end position="93"/>
    </location>
</feature>
<dbReference type="GO" id="GO:0016787">
    <property type="term" value="F:hydrolase activity"/>
    <property type="evidence" value="ECO:0007669"/>
    <property type="project" value="UniProtKB-KW"/>
</dbReference>
<evidence type="ECO:0000259" key="6">
    <source>
        <dbReference type="SMART" id="SM00507"/>
    </source>
</evidence>
<reference evidence="7 8" key="1">
    <citation type="journal article" date="2020" name="Microorganisms">
        <title>Osmotic Adaptation and Compatible Solute Biosynthesis of Phototrophic Bacteria as Revealed from Genome Analyses.</title>
        <authorList>
            <person name="Imhoff J.F."/>
            <person name="Rahn T."/>
            <person name="Kunzel S."/>
            <person name="Keller A."/>
            <person name="Neulinger S.C."/>
        </authorList>
    </citation>
    <scope>NUCLEOTIDE SEQUENCE [LARGE SCALE GENOMIC DNA]</scope>
    <source>
        <strain evidence="7 8">DSM 25653</strain>
    </source>
</reference>
<evidence type="ECO:0000256" key="5">
    <source>
        <dbReference type="SAM" id="MobiDB-lite"/>
    </source>
</evidence>
<dbReference type="CDD" id="cd00085">
    <property type="entry name" value="HNHc"/>
    <property type="match status" value="1"/>
</dbReference>
<organism evidence="7 8">
    <name type="scientific">Lamprobacter modestohalophilus</name>
    <dbReference type="NCBI Taxonomy" id="1064514"/>
    <lineage>
        <taxon>Bacteria</taxon>
        <taxon>Pseudomonadati</taxon>
        <taxon>Pseudomonadota</taxon>
        <taxon>Gammaproteobacteria</taxon>
        <taxon>Chromatiales</taxon>
        <taxon>Chromatiaceae</taxon>
        <taxon>Lamprobacter</taxon>
    </lineage>
</organism>
<dbReference type="SMART" id="SM00507">
    <property type="entry name" value="HNHc"/>
    <property type="match status" value="1"/>
</dbReference>
<accession>A0A9X0W661</accession>
<dbReference type="Proteomes" id="UP001138768">
    <property type="component" value="Unassembled WGS sequence"/>
</dbReference>
<dbReference type="GO" id="GO:0008270">
    <property type="term" value="F:zinc ion binding"/>
    <property type="evidence" value="ECO:0007669"/>
    <property type="project" value="InterPro"/>
</dbReference>
<dbReference type="PANTHER" id="PTHR41286">
    <property type="entry name" value="HNH NUCLEASE YAJD-RELATED"/>
    <property type="match status" value="1"/>
</dbReference>
<comment type="similarity">
    <text evidence="3">Belongs to the HNH nuclease family.</text>
</comment>
<evidence type="ECO:0000256" key="4">
    <source>
        <dbReference type="ARBA" id="ARBA00040194"/>
    </source>
</evidence>
<dbReference type="AlphaFoldDB" id="A0A9X0W661"/>
<evidence type="ECO:0000313" key="7">
    <source>
        <dbReference type="EMBL" id="MBK1617708.1"/>
    </source>
</evidence>
<comment type="caution">
    <text evidence="7">The sequence shown here is derived from an EMBL/GenBank/DDBJ whole genome shotgun (WGS) entry which is preliminary data.</text>
</comment>
<dbReference type="GO" id="GO:0005829">
    <property type="term" value="C:cytosol"/>
    <property type="evidence" value="ECO:0007669"/>
    <property type="project" value="TreeGrafter"/>
</dbReference>
<keyword evidence="8" id="KW-1185">Reference proteome</keyword>
<gene>
    <name evidence="7" type="ORF">CKO42_04415</name>
</gene>
<keyword evidence="7" id="KW-0255">Endonuclease</keyword>